<feature type="compositionally biased region" description="Basic residues" evidence="1">
    <location>
        <begin position="443"/>
        <end position="452"/>
    </location>
</feature>
<feature type="non-terminal residue" evidence="2">
    <location>
        <position position="1"/>
    </location>
</feature>
<proteinExistence type="predicted"/>
<dbReference type="Proteomes" id="UP001190700">
    <property type="component" value="Unassembled WGS sequence"/>
</dbReference>
<feature type="compositionally biased region" description="Low complexity" evidence="1">
    <location>
        <begin position="454"/>
        <end position="467"/>
    </location>
</feature>
<gene>
    <name evidence="2" type="ORF">CYMTET_6855</name>
</gene>
<evidence type="ECO:0000313" key="2">
    <source>
        <dbReference type="EMBL" id="KAK3285546.1"/>
    </source>
</evidence>
<evidence type="ECO:0000256" key="1">
    <source>
        <dbReference type="SAM" id="MobiDB-lite"/>
    </source>
</evidence>
<comment type="caution">
    <text evidence="2">The sequence shown here is derived from an EMBL/GenBank/DDBJ whole genome shotgun (WGS) entry which is preliminary data.</text>
</comment>
<organism evidence="2 3">
    <name type="scientific">Cymbomonas tetramitiformis</name>
    <dbReference type="NCBI Taxonomy" id="36881"/>
    <lineage>
        <taxon>Eukaryota</taxon>
        <taxon>Viridiplantae</taxon>
        <taxon>Chlorophyta</taxon>
        <taxon>Pyramimonadophyceae</taxon>
        <taxon>Pyramimonadales</taxon>
        <taxon>Pyramimonadaceae</taxon>
        <taxon>Cymbomonas</taxon>
    </lineage>
</organism>
<dbReference type="EMBL" id="LGRX02001776">
    <property type="protein sequence ID" value="KAK3285546.1"/>
    <property type="molecule type" value="Genomic_DNA"/>
</dbReference>
<keyword evidence="3" id="KW-1185">Reference proteome</keyword>
<sequence>AHAETFGSVRKSLPSTGGFPKKGSTFISQTYSSQAAHATDYHRAYYGQPEPYESNGHEVSVEEFYAWYNKELERIHDFIRLKNAQSGGIKLCLLSRHKAAEADFAIGCEKLGLKLTILKSIPKFVGIYGNSKSQNEWVTFLRKKSCDIAVLWGFDLTFHEALRKSGMHYLVLETPYYAPRIPSVSRSYSNKIKPNGYVSLGFNGLQGRAIQWKGMPNTRWLEEFADHTPVKPWKTGGKHVVILGQFRDDRSLIAIKRRFGNSDNGVERYYQWAADEIRKHDRGDRLIYFKAHPLHVPGMTKDSPSKGAKYFVPKHIDKDVSLRSLKEVLKDCYAVVTMNSNSAVIAALMGIPVISTDPGAMSWHVSASHIQEINDLPRPDRHQWLSNLAYAQWRREELGEGTPIAQMLLLKGSVQPGVHWKPLAEEECVHGKDAADHHDKPHCFKAHKHGANKSHTSPHSTAAASSPVHDKHVKGIINFNRRDSQGVFSVQAARNRMLALAKKNG</sequence>
<accession>A0AAE0GY39</accession>
<reference evidence="2 3" key="1">
    <citation type="journal article" date="2015" name="Genome Biol. Evol.">
        <title>Comparative Genomics of a Bacterivorous Green Alga Reveals Evolutionary Causalities and Consequences of Phago-Mixotrophic Mode of Nutrition.</title>
        <authorList>
            <person name="Burns J.A."/>
            <person name="Paasch A."/>
            <person name="Narechania A."/>
            <person name="Kim E."/>
        </authorList>
    </citation>
    <scope>NUCLEOTIDE SEQUENCE [LARGE SCALE GENOMIC DNA]</scope>
    <source>
        <strain evidence="2 3">PLY_AMNH</strain>
    </source>
</reference>
<dbReference type="AlphaFoldDB" id="A0AAE0GY39"/>
<evidence type="ECO:0000313" key="3">
    <source>
        <dbReference type="Proteomes" id="UP001190700"/>
    </source>
</evidence>
<protein>
    <submittedName>
        <fullName evidence="2">Uncharacterized protein</fullName>
    </submittedName>
</protein>
<name>A0AAE0GY39_9CHLO</name>
<feature type="compositionally biased region" description="Basic and acidic residues" evidence="1">
    <location>
        <begin position="432"/>
        <end position="442"/>
    </location>
</feature>
<feature type="region of interest" description="Disordered" evidence="1">
    <location>
        <begin position="432"/>
        <end position="468"/>
    </location>
</feature>